<evidence type="ECO:0000313" key="21">
    <source>
        <dbReference type="Proteomes" id="UP000314983"/>
    </source>
</evidence>
<feature type="region of interest" description="Disordered" evidence="18">
    <location>
        <begin position="300"/>
        <end position="334"/>
    </location>
</feature>
<dbReference type="GO" id="GO:0032259">
    <property type="term" value="P:methylation"/>
    <property type="evidence" value="ECO:0007669"/>
    <property type="project" value="UniProtKB-KW"/>
</dbReference>
<evidence type="ECO:0000256" key="4">
    <source>
        <dbReference type="ARBA" id="ARBA00012188"/>
    </source>
</evidence>
<dbReference type="InterPro" id="IPR041938">
    <property type="entry name" value="Hist-Lys_N-MTase_N"/>
</dbReference>
<proteinExistence type="predicted"/>
<dbReference type="GO" id="GO:0140941">
    <property type="term" value="F:histone H4K20me methyltransferase activity"/>
    <property type="evidence" value="ECO:0007669"/>
    <property type="project" value="UniProtKB-EC"/>
</dbReference>
<dbReference type="GeneTree" id="ENSGT00940000161700"/>
<feature type="compositionally biased region" description="Polar residues" evidence="18">
    <location>
        <begin position="300"/>
        <end position="313"/>
    </location>
</feature>
<dbReference type="GO" id="GO:0140944">
    <property type="term" value="F:histone H4K20 monomethyltransferase activity"/>
    <property type="evidence" value="ECO:0007669"/>
    <property type="project" value="UniProtKB-EC"/>
</dbReference>
<dbReference type="PANTHER" id="PTHR12977:SF4">
    <property type="entry name" value="HISTONE-LYSINE N-METHYLTRANSFERASE KMT5B"/>
    <property type="match status" value="1"/>
</dbReference>
<keyword evidence="11" id="KW-0805">Transcription regulation</keyword>
<dbReference type="SMART" id="SM00317">
    <property type="entry name" value="SET"/>
    <property type="match status" value="1"/>
</dbReference>
<dbReference type="PROSITE" id="PS50280">
    <property type="entry name" value="SET"/>
    <property type="match status" value="1"/>
</dbReference>
<reference evidence="20" key="3">
    <citation type="submission" date="2020-05" db="EMBL/GenBank/DDBJ databases">
        <title>Electrophorus electricus (electric eel) genome, fEleEle1, primary haplotype.</title>
        <authorList>
            <person name="Myers G."/>
            <person name="Meyer A."/>
            <person name="Fedrigo O."/>
            <person name="Formenti G."/>
            <person name="Rhie A."/>
            <person name="Tracey A."/>
            <person name="Sims Y."/>
            <person name="Jarvis E.D."/>
        </authorList>
    </citation>
    <scope>NUCLEOTIDE SEQUENCE [LARGE SCALE GENOMIC DNA]</scope>
</reference>
<dbReference type="InterPro" id="IPR001214">
    <property type="entry name" value="SET_dom"/>
</dbReference>
<gene>
    <name evidence="20" type="primary">KMT5C</name>
</gene>
<evidence type="ECO:0000256" key="7">
    <source>
        <dbReference type="ARBA" id="ARBA00022603"/>
    </source>
</evidence>
<reference evidence="21" key="1">
    <citation type="journal article" date="2014" name="Science">
        <title>Nonhuman genetics. Genomic basis for the convergent evolution of electric organs.</title>
        <authorList>
            <person name="Gallant J.R."/>
            <person name="Traeger L.L."/>
            <person name="Volkening J.D."/>
            <person name="Moffett H."/>
            <person name="Chen P.H."/>
            <person name="Novina C.D."/>
            <person name="Phillips G.N.Jr."/>
            <person name="Anand R."/>
            <person name="Wells G.B."/>
            <person name="Pinch M."/>
            <person name="Guth R."/>
            <person name="Unguez G.A."/>
            <person name="Albert J.S."/>
            <person name="Zakon H.H."/>
            <person name="Samanta M.P."/>
            <person name="Sussman M.R."/>
        </authorList>
    </citation>
    <scope>NUCLEOTIDE SEQUENCE [LARGE SCALE GENOMIC DNA]</scope>
</reference>
<dbReference type="Gene3D" id="2.170.270.10">
    <property type="entry name" value="SET domain"/>
    <property type="match status" value="1"/>
</dbReference>
<keyword evidence="10" id="KW-0156">Chromatin regulator</keyword>
<dbReference type="GO" id="GO:0005634">
    <property type="term" value="C:nucleus"/>
    <property type="evidence" value="ECO:0007669"/>
    <property type="project" value="UniProtKB-SubCell"/>
</dbReference>
<dbReference type="OMA" id="QTESHNT"/>
<dbReference type="Gene3D" id="1.10.10.1700">
    <property type="entry name" value="Histone-lysine N-methyltransferase"/>
    <property type="match status" value="1"/>
</dbReference>
<dbReference type="PROSITE" id="PS51570">
    <property type="entry name" value="SAM_MT43_SUVAR420_2"/>
    <property type="match status" value="1"/>
</dbReference>
<keyword evidence="8" id="KW-0808">Transferase</keyword>
<evidence type="ECO:0000256" key="17">
    <source>
        <dbReference type="ARBA" id="ARBA00048710"/>
    </source>
</evidence>
<feature type="region of interest" description="Disordered" evidence="18">
    <location>
        <begin position="378"/>
        <end position="413"/>
    </location>
</feature>
<protein>
    <recommendedName>
        <fullName evidence="14">[histone H4]-N-methyl-L-lysine20 N-methyltransferase KMT5B</fullName>
        <ecNumber evidence="3">2.1.1.361</ecNumber>
        <ecNumber evidence="4">2.1.1.362</ecNumber>
    </recommendedName>
    <alternativeName>
        <fullName evidence="15">[histone H4]-lysine20 N-methyltransferase KMT5B</fullName>
    </alternativeName>
</protein>
<keyword evidence="5" id="KW-0158">Chromosome</keyword>
<evidence type="ECO:0000256" key="6">
    <source>
        <dbReference type="ARBA" id="ARBA00022491"/>
    </source>
</evidence>
<dbReference type="GO" id="GO:0005694">
    <property type="term" value="C:chromosome"/>
    <property type="evidence" value="ECO:0007669"/>
    <property type="project" value="UniProtKB-SubCell"/>
</dbReference>
<dbReference type="InterPro" id="IPR025790">
    <property type="entry name" value="Suv4-20_animal"/>
</dbReference>
<comment type="subcellular location">
    <subcellularLocation>
        <location evidence="2">Chromosome</location>
    </subcellularLocation>
    <subcellularLocation>
        <location evidence="1">Nucleus</location>
    </subcellularLocation>
</comment>
<dbReference type="SUPFAM" id="SSF82199">
    <property type="entry name" value="SET domain"/>
    <property type="match status" value="1"/>
</dbReference>
<evidence type="ECO:0000256" key="10">
    <source>
        <dbReference type="ARBA" id="ARBA00022853"/>
    </source>
</evidence>
<evidence type="ECO:0000256" key="11">
    <source>
        <dbReference type="ARBA" id="ARBA00023015"/>
    </source>
</evidence>
<evidence type="ECO:0000256" key="8">
    <source>
        <dbReference type="ARBA" id="ARBA00022679"/>
    </source>
</evidence>
<dbReference type="EC" id="2.1.1.361" evidence="3"/>
<feature type="compositionally biased region" description="Basic and acidic residues" evidence="18">
    <location>
        <begin position="320"/>
        <end position="334"/>
    </location>
</feature>
<dbReference type="Pfam" id="PF00856">
    <property type="entry name" value="SET"/>
    <property type="match status" value="1"/>
</dbReference>
<dbReference type="STRING" id="8005.ENSEEEP00000012992"/>
<accession>A0A4W4ELG1</accession>
<evidence type="ECO:0000256" key="5">
    <source>
        <dbReference type="ARBA" id="ARBA00022454"/>
    </source>
</evidence>
<reference evidence="20" key="4">
    <citation type="submission" date="2025-08" db="UniProtKB">
        <authorList>
            <consortium name="Ensembl"/>
        </authorList>
    </citation>
    <scope>IDENTIFICATION</scope>
</reference>
<evidence type="ECO:0000256" key="2">
    <source>
        <dbReference type="ARBA" id="ARBA00004286"/>
    </source>
</evidence>
<dbReference type="InterPro" id="IPR039977">
    <property type="entry name" value="Suv4-20/Set9"/>
</dbReference>
<dbReference type="PANTHER" id="PTHR12977">
    <property type="entry name" value="SUPPRESSOR OF VARIEGATION 4-20-RELATED"/>
    <property type="match status" value="1"/>
</dbReference>
<dbReference type="FunFam" id="2.170.270.10:FF:000006">
    <property type="entry name" value="Histone-lysine N-methyltransferase"/>
    <property type="match status" value="1"/>
</dbReference>
<keyword evidence="13" id="KW-0539">Nucleus</keyword>
<sequence length="513" mass="58251">MDGPYRMSVRELCETDDLATSLVLDPLLGFSTHKMNISPLPEIRRWSYLRETLLRFCRTRDFQATFDALLDGEWTSNYFPSLGTHRQELLRQHMYRYLTAFLLDSGVQIESCDRYSSETNGAKITATRHWSIGERVEVLQGCIAELSPADGAVLRAGVNDFSVMYSTRKQCAQLWLGPAAFINHDCRPNCKFVPGDKNGACVKVVRPISPGEEITCYYGDSFFGEDNEMCECYTCERRGEGFFRQRLDRLPEWVGSSDPLGQKYKFRETDLRLNRGKGNSTPKGFLTVTNPGIRLNSFSQQMKRNAPTVSSRTTKTKRWKREEEQTKQAEKRRDDHLISSLSSCSLRDFSVCLYNHTVDFLLSCKDPTSKERALLERIESKRPNPDRANNGLSFLTPTAVEPQGGEERQDISSDLLSSNPAAELNLKPFALTSISSICDTNCPKSKGRNMDARAVRVVHQMAISSRTRNMLRSRLRGGVRAFEHSKLSRLSKKDSKCQGMARAEGKRGVREMY</sequence>
<dbReference type="Proteomes" id="UP000314983">
    <property type="component" value="Chromosome 1"/>
</dbReference>
<evidence type="ECO:0000256" key="14">
    <source>
        <dbReference type="ARBA" id="ARBA00031786"/>
    </source>
</evidence>
<evidence type="ECO:0000259" key="19">
    <source>
        <dbReference type="PROSITE" id="PS50280"/>
    </source>
</evidence>
<dbReference type="AlphaFoldDB" id="A0A4W4ELG1"/>
<keyword evidence="9" id="KW-0949">S-adenosyl-L-methionine</keyword>
<keyword evidence="7" id="KW-0489">Methyltransferase</keyword>
<evidence type="ECO:0000256" key="9">
    <source>
        <dbReference type="ARBA" id="ARBA00022691"/>
    </source>
</evidence>
<evidence type="ECO:0000256" key="12">
    <source>
        <dbReference type="ARBA" id="ARBA00023163"/>
    </source>
</evidence>
<keyword evidence="6" id="KW-0678">Repressor</keyword>
<dbReference type="InterPro" id="IPR046341">
    <property type="entry name" value="SET_dom_sf"/>
</dbReference>
<evidence type="ECO:0000256" key="15">
    <source>
        <dbReference type="ARBA" id="ARBA00031835"/>
    </source>
</evidence>
<comment type="catalytic activity">
    <reaction evidence="17">
        <text>N(6)-methyl-L-lysyl(20)-[histone H4] + S-adenosyl-L-methionine = N(6),N(6)-dimethyl-L-lysyl(20)-[histone H4] + S-adenosyl-L-homocysteine + H(+)</text>
        <dbReference type="Rhea" id="RHEA:60348"/>
        <dbReference type="Rhea" id="RHEA-COMP:15555"/>
        <dbReference type="Rhea" id="RHEA-COMP:15556"/>
        <dbReference type="ChEBI" id="CHEBI:15378"/>
        <dbReference type="ChEBI" id="CHEBI:57856"/>
        <dbReference type="ChEBI" id="CHEBI:59789"/>
        <dbReference type="ChEBI" id="CHEBI:61929"/>
        <dbReference type="ChEBI" id="CHEBI:61976"/>
        <dbReference type="EC" id="2.1.1.362"/>
    </reaction>
    <physiologicalReaction direction="left-to-right" evidence="17">
        <dbReference type="Rhea" id="RHEA:60349"/>
    </physiologicalReaction>
</comment>
<organism evidence="20 21">
    <name type="scientific">Electrophorus electricus</name>
    <name type="common">Electric eel</name>
    <name type="synonym">Gymnotus electricus</name>
    <dbReference type="NCBI Taxonomy" id="8005"/>
    <lineage>
        <taxon>Eukaryota</taxon>
        <taxon>Metazoa</taxon>
        <taxon>Chordata</taxon>
        <taxon>Craniata</taxon>
        <taxon>Vertebrata</taxon>
        <taxon>Euteleostomi</taxon>
        <taxon>Actinopterygii</taxon>
        <taxon>Neopterygii</taxon>
        <taxon>Teleostei</taxon>
        <taxon>Ostariophysi</taxon>
        <taxon>Gymnotiformes</taxon>
        <taxon>Gymnotoidei</taxon>
        <taxon>Gymnotidae</taxon>
        <taxon>Electrophorus</taxon>
    </lineage>
</organism>
<reference evidence="21" key="2">
    <citation type="journal article" date="2017" name="Sci. Adv.">
        <title>A tail of two voltages: Proteomic comparison of the three electric organs of the electric eel.</title>
        <authorList>
            <person name="Traeger L.L."/>
            <person name="Sabat G."/>
            <person name="Barrett-Wilt G.A."/>
            <person name="Wells G.B."/>
            <person name="Sussman M.R."/>
        </authorList>
    </citation>
    <scope>NUCLEOTIDE SEQUENCE [LARGE SCALE GENOMIC DNA]</scope>
</reference>
<evidence type="ECO:0000256" key="1">
    <source>
        <dbReference type="ARBA" id="ARBA00004123"/>
    </source>
</evidence>
<evidence type="ECO:0000313" key="20">
    <source>
        <dbReference type="Ensembl" id="ENSEEEP00000012992.2"/>
    </source>
</evidence>
<evidence type="ECO:0000256" key="13">
    <source>
        <dbReference type="ARBA" id="ARBA00023242"/>
    </source>
</evidence>
<evidence type="ECO:0000256" key="16">
    <source>
        <dbReference type="ARBA" id="ARBA00048602"/>
    </source>
</evidence>
<reference evidence="20" key="5">
    <citation type="submission" date="2025-09" db="UniProtKB">
        <authorList>
            <consortium name="Ensembl"/>
        </authorList>
    </citation>
    <scope>IDENTIFICATION</scope>
</reference>
<evidence type="ECO:0000256" key="18">
    <source>
        <dbReference type="SAM" id="MobiDB-lite"/>
    </source>
</evidence>
<dbReference type="Ensembl" id="ENSEEET00000013143.2">
    <property type="protein sequence ID" value="ENSEEEP00000012992.2"/>
    <property type="gene ID" value="ENSEEEG00000006536.2"/>
</dbReference>
<comment type="catalytic activity">
    <reaction evidence="16">
        <text>N(6),N(6)-dimethyl-L-lysyl(20)-[histone H4] + S-adenosyl-L-methionine = N(6),N(6),N(6)-trimethyl-L-lysyl(20)-[histone H4] + S-adenosyl-L-homocysteine + H(+)</text>
        <dbReference type="Rhea" id="RHEA:61992"/>
        <dbReference type="Rhea" id="RHEA-COMP:15556"/>
        <dbReference type="Rhea" id="RHEA-COMP:15998"/>
        <dbReference type="ChEBI" id="CHEBI:15378"/>
        <dbReference type="ChEBI" id="CHEBI:57856"/>
        <dbReference type="ChEBI" id="CHEBI:59789"/>
        <dbReference type="ChEBI" id="CHEBI:61961"/>
        <dbReference type="ChEBI" id="CHEBI:61976"/>
    </reaction>
    <physiologicalReaction direction="left-to-right" evidence="16">
        <dbReference type="Rhea" id="RHEA:61993"/>
    </physiologicalReaction>
</comment>
<keyword evidence="12" id="KW-0804">Transcription</keyword>
<keyword evidence="21" id="KW-1185">Reference proteome</keyword>
<evidence type="ECO:0000256" key="3">
    <source>
        <dbReference type="ARBA" id="ARBA00012187"/>
    </source>
</evidence>
<dbReference type="EC" id="2.1.1.362" evidence="4"/>
<name>A0A4W4ELG1_ELEEL</name>
<dbReference type="FunFam" id="1.10.10.1700:FF:000001">
    <property type="entry name" value="Histone-lysine N-methyltransferase"/>
    <property type="match status" value="1"/>
</dbReference>
<feature type="domain" description="SET" evidence="19">
    <location>
        <begin position="105"/>
        <end position="219"/>
    </location>
</feature>